<dbReference type="InterPro" id="IPR036188">
    <property type="entry name" value="FAD/NAD-bd_sf"/>
</dbReference>
<dbReference type="EnsemblMetazoa" id="CapteT159925">
    <property type="protein sequence ID" value="CapteP159925"/>
    <property type="gene ID" value="CapteG159925"/>
</dbReference>
<proteinExistence type="predicted"/>
<evidence type="ECO:0000256" key="1">
    <source>
        <dbReference type="SAM" id="MobiDB-lite"/>
    </source>
</evidence>
<dbReference type="InterPro" id="IPR038884">
    <property type="entry name" value="CFAP61"/>
</dbReference>
<sequence>MTTLTTPDGPSEVINARRTESLDAPGILKLVQSSTEALFGRVNVVNLIEKAVLAVTLSNDEDDLLGHAAFFDYPNQTDVDQAEWEKWITENYGLKKCDALNSLFMHYFVAKQEYSHGCAREIVRTMFNAVPDLHYCFLIVPPGVFPEHAISDIFKQVDKAGSIPNQQSGSLFVCHRHDHVPVLHVRTARVEDHDDLVPIFNRQSDLLKSTYGEYFLAELIEAQDENMKCIVAEVEGTAIGFMSINKDVNIDLLNQCFELGPFHGLRVPHEDDELEPTPTPNPVSEGQKEATSATSRASSKISLKGSAKVEEPPAIQGKLSDGNASLLSEHSEKGSRKSSASQAREPVEELKLNQVFIDVKTNLQFVPVYKGVSSAFAIQLFCIDESFEMRSCDFMFKAFELFESCNFGIITVPHLVPEFPLLQQFVRMTPRVPSTFSQELYVFSRAGLIRSFNVRLACTKDFEGVESLVKTLDQKEILLADLQQYNQARRDDDGTQIQAFVAETRDQIVGVAIIRAEEDIEYIRSHYNIEDFVYFNHHRRSEHGHLHHYALNPVFRHYSKHFLKEVLRLGHKTCLYYPLYPGYINHLIFQTLGKHTLVSALSDMVPVRARRQIVQPIEDLGGNAPSERILKQQEMYALNHINRKLTLEPKVTINARIVVVGASDVGVALMETFAHCPHLRFNNLVLISRHGLPGELPPDPLRDSMMASSHCYSQEEYAQMGIRAWVNVVYGNMTSIDRKKKHVVVNSNTIVPYDHLVLATGVQYQIAAPTEADPDQQYADVSDLPNSPDRRWLAACPENAFVVNDQYEAAVALYWVETNILHTDGSVLIYGSTMDTYSCVQSLISLGLPAKRIVIVEPLQTSETSCFNNRVVEEAIMLELNNAGVKVVNGYLLAQWNDGKDGNCVTRINSASFTSPLGSLREECCAFFSFYKPMVDYLSFKAINDACLVFDGRLVIDANFHTNDVCIRGAGPLTKFQRNYHADKWTHANFNSKDVGVQLASAMLTLFDPTLEPEPEPPKDLLKLIPMYRSPKICKATLPGGFHYLHVAKPQLTSPLEILMQQNDYGQEIITGTPGGEIEYFRLHINQFNTIETITCLSKKPLPTNNLICLFGLHERFLNNIVSRHQEGLIKDLYSYFNEKWCMAIFHDRFPDFRDEIRELLITRPNDDVPALEEQVRKYIDEDLNLAPSVRKHLLDDYKDSGAKRAVETRLLSFLSYNYYHLTMYAKPGMV</sequence>
<dbReference type="HOGENOM" id="CLU_003251_0_0_1"/>
<feature type="domain" description="Cilia- and flagella-associated protein 61 N-terminal" evidence="2">
    <location>
        <begin position="16"/>
        <end position="266"/>
    </location>
</feature>
<name>R7TM94_CAPTE</name>
<dbReference type="Pfam" id="PF23150">
    <property type="entry name" value="CFAP61_dimer"/>
    <property type="match status" value="1"/>
</dbReference>
<dbReference type="EMBL" id="AMQN01012207">
    <property type="status" value="NOT_ANNOTATED_CDS"/>
    <property type="molecule type" value="Genomic_DNA"/>
</dbReference>
<feature type="compositionally biased region" description="Polar residues" evidence="1">
    <location>
        <begin position="289"/>
        <end position="301"/>
    </location>
</feature>
<dbReference type="EMBL" id="KB309368">
    <property type="protein sequence ID" value="ELT94657.1"/>
    <property type="molecule type" value="Genomic_DNA"/>
</dbReference>
<dbReference type="FunCoup" id="R7TM94">
    <property type="interactions" value="2"/>
</dbReference>
<dbReference type="Gene3D" id="3.50.50.60">
    <property type="entry name" value="FAD/NAD(P)-binding domain"/>
    <property type="match status" value="1"/>
</dbReference>
<dbReference type="Proteomes" id="UP000014760">
    <property type="component" value="Unassembled WGS sequence"/>
</dbReference>
<dbReference type="SUPFAM" id="SSF51905">
    <property type="entry name" value="FAD/NAD(P)-binding domain"/>
    <property type="match status" value="1"/>
</dbReference>
<dbReference type="InterPro" id="IPR032151">
    <property type="entry name" value="CFAP61_N"/>
</dbReference>
<reference evidence="6" key="1">
    <citation type="submission" date="2012-12" db="EMBL/GenBank/DDBJ databases">
        <authorList>
            <person name="Hellsten U."/>
            <person name="Grimwood J."/>
            <person name="Chapman J.A."/>
            <person name="Shapiro H."/>
            <person name="Aerts A."/>
            <person name="Otillar R.P."/>
            <person name="Terry A.Y."/>
            <person name="Boore J.L."/>
            <person name="Simakov O."/>
            <person name="Marletaz F."/>
            <person name="Cho S.-J."/>
            <person name="Edsinger-Gonzales E."/>
            <person name="Havlak P."/>
            <person name="Kuo D.-H."/>
            <person name="Larsson T."/>
            <person name="Lv J."/>
            <person name="Arendt D."/>
            <person name="Savage R."/>
            <person name="Osoegawa K."/>
            <person name="de Jong P."/>
            <person name="Lindberg D.R."/>
            <person name="Seaver E.C."/>
            <person name="Weisblat D.A."/>
            <person name="Putnam N.H."/>
            <person name="Grigoriev I.V."/>
            <person name="Rokhsar D.S."/>
        </authorList>
    </citation>
    <scope>NUCLEOTIDE SEQUENCE</scope>
    <source>
        <strain evidence="6">I ESC-2004</strain>
    </source>
</reference>
<evidence type="ECO:0000313" key="6">
    <source>
        <dbReference type="Proteomes" id="UP000014760"/>
    </source>
</evidence>
<dbReference type="AlphaFoldDB" id="R7TM94"/>
<reference evidence="4 6" key="2">
    <citation type="journal article" date="2013" name="Nature">
        <title>Insights into bilaterian evolution from three spiralian genomes.</title>
        <authorList>
            <person name="Simakov O."/>
            <person name="Marletaz F."/>
            <person name="Cho S.J."/>
            <person name="Edsinger-Gonzales E."/>
            <person name="Havlak P."/>
            <person name="Hellsten U."/>
            <person name="Kuo D.H."/>
            <person name="Larsson T."/>
            <person name="Lv J."/>
            <person name="Arendt D."/>
            <person name="Savage R."/>
            <person name="Osoegawa K."/>
            <person name="de Jong P."/>
            <person name="Grimwood J."/>
            <person name="Chapman J.A."/>
            <person name="Shapiro H."/>
            <person name="Aerts A."/>
            <person name="Otillar R.P."/>
            <person name="Terry A.Y."/>
            <person name="Boore J.L."/>
            <person name="Grigoriev I.V."/>
            <person name="Lindberg D.R."/>
            <person name="Seaver E.C."/>
            <person name="Weisblat D.A."/>
            <person name="Putnam N.H."/>
            <person name="Rokhsar D.S."/>
        </authorList>
    </citation>
    <scope>NUCLEOTIDE SEQUENCE</scope>
    <source>
        <strain evidence="4 6">I ESC-2004</strain>
    </source>
</reference>
<gene>
    <name evidence="4" type="ORF">CAPTEDRAFT_159925</name>
</gene>
<dbReference type="InterPro" id="IPR056299">
    <property type="entry name" value="CFAP61_dimer"/>
</dbReference>
<dbReference type="Pfam" id="PF16092">
    <property type="entry name" value="CFAP61_N"/>
    <property type="match status" value="1"/>
</dbReference>
<protein>
    <submittedName>
        <fullName evidence="4 5">Uncharacterized protein</fullName>
    </submittedName>
</protein>
<dbReference type="PANTHER" id="PTHR21178:SF8">
    <property type="entry name" value="CILIA- AND FLAGELLA-ASSOCIATED PROTEIN 61"/>
    <property type="match status" value="1"/>
</dbReference>
<evidence type="ECO:0000259" key="2">
    <source>
        <dbReference type="Pfam" id="PF16092"/>
    </source>
</evidence>
<dbReference type="PANTHER" id="PTHR21178">
    <property type="entry name" value="CILIA- AND FLAGELLA-ASSOCIATED PROTEIN 61"/>
    <property type="match status" value="1"/>
</dbReference>
<evidence type="ECO:0000259" key="3">
    <source>
        <dbReference type="Pfam" id="PF23150"/>
    </source>
</evidence>
<evidence type="ECO:0000313" key="5">
    <source>
        <dbReference type="EnsemblMetazoa" id="CapteP159925"/>
    </source>
</evidence>
<reference evidence="5" key="3">
    <citation type="submission" date="2015-06" db="UniProtKB">
        <authorList>
            <consortium name="EnsemblMetazoa"/>
        </authorList>
    </citation>
    <scope>IDENTIFICATION</scope>
</reference>
<keyword evidence="6" id="KW-1185">Reference proteome</keyword>
<dbReference type="OrthoDB" id="382863at2759"/>
<dbReference type="OMA" id="RWNEGQI"/>
<organism evidence="4">
    <name type="scientific">Capitella teleta</name>
    <name type="common">Polychaete worm</name>
    <dbReference type="NCBI Taxonomy" id="283909"/>
    <lineage>
        <taxon>Eukaryota</taxon>
        <taxon>Metazoa</taxon>
        <taxon>Spiralia</taxon>
        <taxon>Lophotrochozoa</taxon>
        <taxon>Annelida</taxon>
        <taxon>Polychaeta</taxon>
        <taxon>Sedentaria</taxon>
        <taxon>Scolecida</taxon>
        <taxon>Capitellidae</taxon>
        <taxon>Capitella</taxon>
    </lineage>
</organism>
<feature type="region of interest" description="Disordered" evidence="1">
    <location>
        <begin position="267"/>
        <end position="345"/>
    </location>
</feature>
<accession>R7TM94</accession>
<evidence type="ECO:0000313" key="4">
    <source>
        <dbReference type="EMBL" id="ELT94657.1"/>
    </source>
</evidence>
<feature type="domain" description="CFAP61 dimerisation" evidence="3">
    <location>
        <begin position="1026"/>
        <end position="1145"/>
    </location>
</feature>
<dbReference type="STRING" id="283909.R7TM94"/>